<feature type="domain" description="CDC20/Fizzy WD40" evidence="6">
    <location>
        <begin position="84"/>
        <end position="373"/>
    </location>
</feature>
<proteinExistence type="inferred from homology"/>
<sequence length="393" mass="41886">MARYRDRVGNDRFIPAAHDENYENAAPPPAGDARAALLRQALLGARGRVLQFAKQTPPPAAPPRAQRSPRTAPRRACATPFRVLAAPGLRDDFYLDLVCWSRLDVIAVGLGSRVRLYRASNLKELCDVGIGDAVASLAWSPDGRRLAVGCASGRIALYDVGRGVVVTPANGHRGRVGCLDWRGDVLASGSRDRGVACRDVRVSPRKTVARWKAHRQEVCGLRWSPGGDALATGGNDNAVRVWSASKLGAGAQELQGHGAAVKALAWSPHHRGRLATGGGTADRSIKIWDAARGLRLSTVDTGSQVCALAWSSAEDALVSAHGYSLNQILIWRLPELARDGVLAGHGKRVLYLALSPDSRVAVTGAGDESLRFWACFGRRRSGPGGLLECGGIR</sequence>
<name>A0A8J2SIM3_9STRA</name>
<dbReference type="PROSITE" id="PS50082">
    <property type="entry name" value="WD_REPEATS_2"/>
    <property type="match status" value="3"/>
</dbReference>
<evidence type="ECO:0000256" key="1">
    <source>
        <dbReference type="ARBA" id="ARBA00006445"/>
    </source>
</evidence>
<keyword evidence="3" id="KW-0677">Repeat</keyword>
<feature type="region of interest" description="Disordered" evidence="5">
    <location>
        <begin position="53"/>
        <end position="74"/>
    </location>
</feature>
<reference evidence="7" key="1">
    <citation type="submission" date="2021-11" db="EMBL/GenBank/DDBJ databases">
        <authorList>
            <consortium name="Genoscope - CEA"/>
            <person name="William W."/>
        </authorList>
    </citation>
    <scope>NUCLEOTIDE SEQUENCE</scope>
</reference>
<dbReference type="InterPro" id="IPR015943">
    <property type="entry name" value="WD40/YVTN_repeat-like_dom_sf"/>
</dbReference>
<dbReference type="PROSITE" id="PS50294">
    <property type="entry name" value="WD_REPEATS_REGION"/>
    <property type="match status" value="3"/>
</dbReference>
<dbReference type="PANTHER" id="PTHR19918">
    <property type="entry name" value="CELL DIVISION CYCLE 20 CDC20 FIZZY -RELATED"/>
    <property type="match status" value="1"/>
</dbReference>
<evidence type="ECO:0000256" key="2">
    <source>
        <dbReference type="ARBA" id="ARBA00022574"/>
    </source>
</evidence>
<dbReference type="SMART" id="SM00320">
    <property type="entry name" value="WD40"/>
    <property type="match status" value="6"/>
</dbReference>
<dbReference type="InterPro" id="IPR001680">
    <property type="entry name" value="WD40_rpt"/>
</dbReference>
<dbReference type="AlphaFoldDB" id="A0A8J2SIM3"/>
<feature type="repeat" description="WD" evidence="4">
    <location>
        <begin position="254"/>
        <end position="298"/>
    </location>
</feature>
<dbReference type="Proteomes" id="UP000789595">
    <property type="component" value="Unassembled WGS sequence"/>
</dbReference>
<dbReference type="InterPro" id="IPR036322">
    <property type="entry name" value="WD40_repeat_dom_sf"/>
</dbReference>
<organism evidence="7 8">
    <name type="scientific">Pelagomonas calceolata</name>
    <dbReference type="NCBI Taxonomy" id="35677"/>
    <lineage>
        <taxon>Eukaryota</taxon>
        <taxon>Sar</taxon>
        <taxon>Stramenopiles</taxon>
        <taxon>Ochrophyta</taxon>
        <taxon>Pelagophyceae</taxon>
        <taxon>Pelagomonadales</taxon>
        <taxon>Pelagomonadaceae</taxon>
        <taxon>Pelagomonas</taxon>
    </lineage>
</organism>
<evidence type="ECO:0000256" key="5">
    <source>
        <dbReference type="SAM" id="MobiDB-lite"/>
    </source>
</evidence>
<evidence type="ECO:0000256" key="4">
    <source>
        <dbReference type="PROSITE-ProRule" id="PRU00221"/>
    </source>
</evidence>
<evidence type="ECO:0000313" key="7">
    <source>
        <dbReference type="EMBL" id="CAH0371556.1"/>
    </source>
</evidence>
<dbReference type="EMBL" id="CAKKNE010000003">
    <property type="protein sequence ID" value="CAH0371556.1"/>
    <property type="molecule type" value="Genomic_DNA"/>
</dbReference>
<protein>
    <recommendedName>
        <fullName evidence="6">CDC20/Fizzy WD40 domain-containing protein</fullName>
    </recommendedName>
</protein>
<accession>A0A8J2SIM3</accession>
<feature type="repeat" description="WD" evidence="4">
    <location>
        <begin position="342"/>
        <end position="373"/>
    </location>
</feature>
<dbReference type="InterPro" id="IPR056150">
    <property type="entry name" value="WD40_CDC20-Fz"/>
</dbReference>
<dbReference type="Pfam" id="PF24807">
    <property type="entry name" value="WD40_CDC20-Fz"/>
    <property type="match status" value="1"/>
</dbReference>
<dbReference type="GO" id="GO:0010997">
    <property type="term" value="F:anaphase-promoting complex binding"/>
    <property type="evidence" value="ECO:0007669"/>
    <property type="project" value="InterPro"/>
</dbReference>
<feature type="compositionally biased region" description="Low complexity" evidence="5">
    <location>
        <begin position="63"/>
        <end position="74"/>
    </location>
</feature>
<dbReference type="GO" id="GO:0031145">
    <property type="term" value="P:anaphase-promoting complex-dependent catabolic process"/>
    <property type="evidence" value="ECO:0007669"/>
    <property type="project" value="TreeGrafter"/>
</dbReference>
<evidence type="ECO:0000313" key="8">
    <source>
        <dbReference type="Proteomes" id="UP000789595"/>
    </source>
</evidence>
<dbReference type="GO" id="GO:0005680">
    <property type="term" value="C:anaphase-promoting complex"/>
    <property type="evidence" value="ECO:0007669"/>
    <property type="project" value="TreeGrafter"/>
</dbReference>
<evidence type="ECO:0000259" key="6">
    <source>
        <dbReference type="Pfam" id="PF24807"/>
    </source>
</evidence>
<gene>
    <name evidence="7" type="ORF">PECAL_3P15050</name>
</gene>
<feature type="repeat" description="WD" evidence="4">
    <location>
        <begin position="211"/>
        <end position="243"/>
    </location>
</feature>
<evidence type="ECO:0000256" key="3">
    <source>
        <dbReference type="ARBA" id="ARBA00022737"/>
    </source>
</evidence>
<dbReference type="GO" id="GO:1990757">
    <property type="term" value="F:ubiquitin ligase activator activity"/>
    <property type="evidence" value="ECO:0007669"/>
    <property type="project" value="TreeGrafter"/>
</dbReference>
<dbReference type="GO" id="GO:1905786">
    <property type="term" value="P:positive regulation of anaphase-promoting complex-dependent catabolic process"/>
    <property type="evidence" value="ECO:0007669"/>
    <property type="project" value="TreeGrafter"/>
</dbReference>
<keyword evidence="8" id="KW-1185">Reference proteome</keyword>
<dbReference type="Gene3D" id="2.130.10.10">
    <property type="entry name" value="YVTN repeat-like/Quinoprotein amine dehydrogenase"/>
    <property type="match status" value="1"/>
</dbReference>
<keyword evidence="2 4" id="KW-0853">WD repeat</keyword>
<comment type="similarity">
    <text evidence="1">Belongs to the WD repeat CDC20/Fizzy family.</text>
</comment>
<dbReference type="OrthoDB" id="10263272at2759"/>
<dbReference type="InterPro" id="IPR033010">
    <property type="entry name" value="Cdc20/Fizzy"/>
</dbReference>
<comment type="caution">
    <text evidence="7">The sequence shown here is derived from an EMBL/GenBank/DDBJ whole genome shotgun (WGS) entry which is preliminary data.</text>
</comment>
<dbReference type="SUPFAM" id="SSF50978">
    <property type="entry name" value="WD40 repeat-like"/>
    <property type="match status" value="1"/>
</dbReference>